<keyword evidence="1" id="KW-1133">Transmembrane helix</keyword>
<dbReference type="AlphaFoldDB" id="H0R1I7"/>
<comment type="caution">
    <text evidence="2">The sequence shown here is derived from an EMBL/GenBank/DDBJ whole genome shotgun (WGS) entry which is preliminary data.</text>
</comment>
<name>H0R1I7_9ACTN</name>
<feature type="transmembrane region" description="Helical" evidence="1">
    <location>
        <begin position="57"/>
        <end position="81"/>
    </location>
</feature>
<proteinExistence type="predicted"/>
<dbReference type="STRING" id="1077974.GOEFS_070_00220"/>
<dbReference type="eggNOG" id="ENOG5031EP2">
    <property type="taxonomic scope" value="Bacteria"/>
</dbReference>
<evidence type="ECO:0008006" key="4">
    <source>
        <dbReference type="Google" id="ProtNLM"/>
    </source>
</evidence>
<protein>
    <recommendedName>
        <fullName evidence="4">Alkaline shock response membrane anchor protein AmaP</fullName>
    </recommendedName>
</protein>
<accession>H0R1I7</accession>
<evidence type="ECO:0000313" key="2">
    <source>
        <dbReference type="EMBL" id="GAB18938.1"/>
    </source>
</evidence>
<keyword evidence="1" id="KW-0472">Membrane</keyword>
<feature type="transmembrane region" description="Helical" evidence="1">
    <location>
        <begin position="12"/>
        <end position="30"/>
    </location>
</feature>
<gene>
    <name evidence="2" type="ORF">GOEFS_070_00220</name>
</gene>
<dbReference type="Proteomes" id="UP000035034">
    <property type="component" value="Unassembled WGS sequence"/>
</dbReference>
<organism evidence="2 3">
    <name type="scientific">Gordonia effusa NBRC 100432</name>
    <dbReference type="NCBI Taxonomy" id="1077974"/>
    <lineage>
        <taxon>Bacteria</taxon>
        <taxon>Bacillati</taxon>
        <taxon>Actinomycetota</taxon>
        <taxon>Actinomycetes</taxon>
        <taxon>Mycobacteriales</taxon>
        <taxon>Gordoniaceae</taxon>
        <taxon>Gordonia</taxon>
    </lineage>
</organism>
<sequence length="192" mass="20207">MNRLPATVHRLVVFVLAVGAIVVGGGALAWRLNLSPIKGWIERIDTGAVVRFADGSWWTAVLFGIVVLAVILAVILLATVVRPMKAQRLVLPASSSTGDLTVEPGLIANAAANDLASKPIILAAKGRAINDRGRLVIRLTVRAYSTRPFADLAKVCSDATDAITDALDGAPVQTQVLLQLEHPDPQKPAVAA</sequence>
<keyword evidence="1" id="KW-0812">Transmembrane</keyword>
<dbReference type="RefSeq" id="WP_007318274.1">
    <property type="nucleotide sequence ID" value="NZ_BAEH01000070.1"/>
</dbReference>
<dbReference type="OrthoDB" id="4381353at2"/>
<keyword evidence="3" id="KW-1185">Reference proteome</keyword>
<dbReference type="EMBL" id="BAEH01000070">
    <property type="protein sequence ID" value="GAB18938.1"/>
    <property type="molecule type" value="Genomic_DNA"/>
</dbReference>
<evidence type="ECO:0000313" key="3">
    <source>
        <dbReference type="Proteomes" id="UP000035034"/>
    </source>
</evidence>
<evidence type="ECO:0000256" key="1">
    <source>
        <dbReference type="SAM" id="Phobius"/>
    </source>
</evidence>
<reference evidence="2 3" key="1">
    <citation type="submission" date="2011-12" db="EMBL/GenBank/DDBJ databases">
        <title>Whole genome shotgun sequence of Gordonia effusa NBRC 100432.</title>
        <authorList>
            <person name="Yoshida I."/>
            <person name="Takarada H."/>
            <person name="Hosoyama A."/>
            <person name="Tsuchikane K."/>
            <person name="Katsumata H."/>
            <person name="Yamazaki S."/>
            <person name="Fujita N."/>
        </authorList>
    </citation>
    <scope>NUCLEOTIDE SEQUENCE [LARGE SCALE GENOMIC DNA]</scope>
    <source>
        <strain evidence="2 3">NBRC 100432</strain>
    </source>
</reference>